<name>A0A1Q9CJM6_SYMMI</name>
<keyword evidence="2" id="KW-1185">Reference proteome</keyword>
<evidence type="ECO:0000313" key="1">
    <source>
        <dbReference type="EMBL" id="OLP83123.1"/>
    </source>
</evidence>
<comment type="caution">
    <text evidence="1">The sequence shown here is derived from an EMBL/GenBank/DDBJ whole genome shotgun (WGS) entry which is preliminary data.</text>
</comment>
<organism evidence="1 2">
    <name type="scientific">Symbiodinium microadriaticum</name>
    <name type="common">Dinoflagellate</name>
    <name type="synonym">Zooxanthella microadriatica</name>
    <dbReference type="NCBI Taxonomy" id="2951"/>
    <lineage>
        <taxon>Eukaryota</taxon>
        <taxon>Sar</taxon>
        <taxon>Alveolata</taxon>
        <taxon>Dinophyceae</taxon>
        <taxon>Suessiales</taxon>
        <taxon>Symbiodiniaceae</taxon>
        <taxon>Symbiodinium</taxon>
    </lineage>
</organism>
<evidence type="ECO:0000313" key="2">
    <source>
        <dbReference type="Proteomes" id="UP000186817"/>
    </source>
</evidence>
<proteinExistence type="predicted"/>
<dbReference type="OrthoDB" id="427608at2759"/>
<gene>
    <name evidence="1" type="ORF">AK812_SmicGene36163</name>
</gene>
<sequence>MGRCRKCCCCLCCPCCFVLGTLPAILLLGAVLALFLALALADRQMNLSEVEELCEAAAYFMDTELAHTVASQRNLDAWNEVCREVFDNLSFEAQQLLREMRSSGRHRKELTDWEIDGRSGRWKQQVIASVTNGTLKEKAELPEFVPLHQIPMAFKEARVLRFNGRKLLPDSMFNATLAGIARLHPDSADSTFMFGSFDLGGSVCRILMLLPLTRFYPRIGHKAIFPVMRSVMVTLAPARSGAAVSQGCPAAPLAPQAWMSAGAYEVAAAVGLLPIPAEDKLQNCRALAVSTAAYGWIARLPTLQDTRGLAATVRRAMDTTKGASKWSRAAVYGGTTHLDCISGTKLACNAQRWMLNPSAAPPWNGGYGAVAYTLRKWLRNRGWDGAILLSELHMSVPVSMVISWFPPTLTTMEGITLNLKFNNTVKTFIANGISTYKDFLDEVRRQFLFKKTIFAKASLFHNGNKIASQGKAAIGGSKMVYVNRKSFSFNSGDEVEIIFENQ</sequence>
<dbReference type="EMBL" id="LSRX01001139">
    <property type="protein sequence ID" value="OLP83123.1"/>
    <property type="molecule type" value="Genomic_DNA"/>
</dbReference>
<reference evidence="1 2" key="1">
    <citation type="submission" date="2016-02" db="EMBL/GenBank/DDBJ databases">
        <title>Genome analysis of coral dinoflagellate symbionts highlights evolutionary adaptations to a symbiotic lifestyle.</title>
        <authorList>
            <person name="Aranda M."/>
            <person name="Li Y."/>
            <person name="Liew Y.J."/>
            <person name="Baumgarten S."/>
            <person name="Simakov O."/>
            <person name="Wilson M."/>
            <person name="Piel J."/>
            <person name="Ashoor H."/>
            <person name="Bougouffa S."/>
            <person name="Bajic V.B."/>
            <person name="Ryu T."/>
            <person name="Ravasi T."/>
            <person name="Bayer T."/>
            <person name="Micklem G."/>
            <person name="Kim H."/>
            <person name="Bhak J."/>
            <person name="Lajeunesse T.C."/>
            <person name="Voolstra C.R."/>
        </authorList>
    </citation>
    <scope>NUCLEOTIDE SEQUENCE [LARGE SCALE GENOMIC DNA]</scope>
    <source>
        <strain evidence="1 2">CCMP2467</strain>
    </source>
</reference>
<dbReference type="AlphaFoldDB" id="A0A1Q9CJM6"/>
<accession>A0A1Q9CJM6</accession>
<dbReference type="Proteomes" id="UP000186817">
    <property type="component" value="Unassembled WGS sequence"/>
</dbReference>
<protein>
    <submittedName>
        <fullName evidence="1">Uncharacterized protein</fullName>
    </submittedName>
</protein>